<comment type="caution">
    <text evidence="1">The sequence shown here is derived from an EMBL/GenBank/DDBJ whole genome shotgun (WGS) entry which is preliminary data.</text>
</comment>
<keyword evidence="2" id="KW-1185">Reference proteome</keyword>
<dbReference type="GO" id="GO:0003677">
    <property type="term" value="F:DNA binding"/>
    <property type="evidence" value="ECO:0007669"/>
    <property type="project" value="InterPro"/>
</dbReference>
<dbReference type="InterPro" id="IPR011067">
    <property type="entry name" value="Plasmid_toxin/cell-grow_inhib"/>
</dbReference>
<name>A0A512DMT6_9PROT</name>
<dbReference type="InterPro" id="IPR003477">
    <property type="entry name" value="PemK-like"/>
</dbReference>
<sequence>MPTFEPWDIVKVPFPYVDRLVRQWRPALVVAEDDIQAHYGLVWVLMITRADNRRWPSDVAVSDLATAGLPAASVVRTGKVTVIDVPGAKRLGTLPIADPSMIATNLSEHLGGVIDLSAQA</sequence>
<dbReference type="AlphaFoldDB" id="A0A512DMT6"/>
<dbReference type="RefSeq" id="WP_044426713.1">
    <property type="nucleotide sequence ID" value="NZ_BJYZ01000007.1"/>
</dbReference>
<reference evidence="1 2" key="1">
    <citation type="submission" date="2019-07" db="EMBL/GenBank/DDBJ databases">
        <title>Whole genome shotgun sequence of Skermanella aerolata NBRC 106429.</title>
        <authorList>
            <person name="Hosoyama A."/>
            <person name="Uohara A."/>
            <person name="Ohji S."/>
            <person name="Ichikawa N."/>
        </authorList>
    </citation>
    <scope>NUCLEOTIDE SEQUENCE [LARGE SCALE GENOMIC DNA]</scope>
    <source>
        <strain evidence="1 2">NBRC 106429</strain>
    </source>
</reference>
<accession>A0A512DMT6</accession>
<evidence type="ECO:0008006" key="3">
    <source>
        <dbReference type="Google" id="ProtNLM"/>
    </source>
</evidence>
<dbReference type="Proteomes" id="UP000321523">
    <property type="component" value="Unassembled WGS sequence"/>
</dbReference>
<evidence type="ECO:0000313" key="2">
    <source>
        <dbReference type="Proteomes" id="UP000321523"/>
    </source>
</evidence>
<dbReference type="OrthoDB" id="9813449at2"/>
<dbReference type="Gene3D" id="2.30.30.110">
    <property type="match status" value="1"/>
</dbReference>
<dbReference type="Pfam" id="PF02452">
    <property type="entry name" value="PemK_toxin"/>
    <property type="match status" value="1"/>
</dbReference>
<gene>
    <name evidence="1" type="ORF">SAE02_19420</name>
</gene>
<dbReference type="EMBL" id="BJYZ01000007">
    <property type="protein sequence ID" value="GEO37794.1"/>
    <property type="molecule type" value="Genomic_DNA"/>
</dbReference>
<evidence type="ECO:0000313" key="1">
    <source>
        <dbReference type="EMBL" id="GEO37794.1"/>
    </source>
</evidence>
<organism evidence="1 2">
    <name type="scientific">Skermanella aerolata</name>
    <dbReference type="NCBI Taxonomy" id="393310"/>
    <lineage>
        <taxon>Bacteria</taxon>
        <taxon>Pseudomonadati</taxon>
        <taxon>Pseudomonadota</taxon>
        <taxon>Alphaproteobacteria</taxon>
        <taxon>Rhodospirillales</taxon>
        <taxon>Azospirillaceae</taxon>
        <taxon>Skermanella</taxon>
    </lineage>
</organism>
<dbReference type="SUPFAM" id="SSF50118">
    <property type="entry name" value="Cell growth inhibitor/plasmid maintenance toxic component"/>
    <property type="match status" value="1"/>
</dbReference>
<proteinExistence type="predicted"/>
<protein>
    <recommendedName>
        <fullName evidence="3">mRNA interferase PemK</fullName>
    </recommendedName>
</protein>